<evidence type="ECO:0000313" key="2">
    <source>
        <dbReference type="Proteomes" id="UP000632222"/>
    </source>
</evidence>
<reference evidence="2" key="1">
    <citation type="journal article" date="2019" name="Int. J. Syst. Evol. Microbiol.">
        <title>The Global Catalogue of Microorganisms (GCM) 10K type strain sequencing project: providing services to taxonomists for standard genome sequencing and annotation.</title>
        <authorList>
            <consortium name="The Broad Institute Genomics Platform"/>
            <consortium name="The Broad Institute Genome Sequencing Center for Infectious Disease"/>
            <person name="Wu L."/>
            <person name="Ma J."/>
        </authorList>
    </citation>
    <scope>NUCLEOTIDE SEQUENCE [LARGE SCALE GENOMIC DNA]</scope>
    <source>
        <strain evidence="2">JCM 14370</strain>
    </source>
</reference>
<organism evidence="1 2">
    <name type="scientific">Deinococcus roseus</name>
    <dbReference type="NCBI Taxonomy" id="392414"/>
    <lineage>
        <taxon>Bacteria</taxon>
        <taxon>Thermotogati</taxon>
        <taxon>Deinococcota</taxon>
        <taxon>Deinococci</taxon>
        <taxon>Deinococcales</taxon>
        <taxon>Deinococcaceae</taxon>
        <taxon>Deinococcus</taxon>
    </lineage>
</organism>
<comment type="caution">
    <text evidence="1">The sequence shown here is derived from an EMBL/GenBank/DDBJ whole genome shotgun (WGS) entry which is preliminary data.</text>
</comment>
<sequence length="101" mass="11364">MTQIENIRLETAWSSSHEGFFRLPVYQGGASQIAFFYQTGSPTHPGNSIRYGVQVLDPQGERILLDRQAASLEEALSEFERLYPQIQTQGQQVLDSGQLSF</sequence>
<accession>A0ABQ2DCK8</accession>
<keyword evidence="2" id="KW-1185">Reference proteome</keyword>
<protein>
    <submittedName>
        <fullName evidence="1">Uncharacterized protein</fullName>
    </submittedName>
</protein>
<dbReference type="Proteomes" id="UP000632222">
    <property type="component" value="Unassembled WGS sequence"/>
</dbReference>
<proteinExistence type="predicted"/>
<name>A0ABQ2DCK8_9DEIO</name>
<evidence type="ECO:0000313" key="1">
    <source>
        <dbReference type="EMBL" id="GGJ53677.1"/>
    </source>
</evidence>
<dbReference type="EMBL" id="BMOD01000027">
    <property type="protein sequence ID" value="GGJ53677.1"/>
    <property type="molecule type" value="Genomic_DNA"/>
</dbReference>
<gene>
    <name evidence="1" type="ORF">GCM10008938_44660</name>
</gene>
<dbReference type="RefSeq" id="WP_189007298.1">
    <property type="nucleotide sequence ID" value="NZ_BMOD01000027.1"/>
</dbReference>